<dbReference type="EMBL" id="GBXM01069696">
    <property type="protein sequence ID" value="JAH38881.1"/>
    <property type="molecule type" value="Transcribed_RNA"/>
</dbReference>
<organism evidence="1">
    <name type="scientific">Anguilla anguilla</name>
    <name type="common">European freshwater eel</name>
    <name type="synonym">Muraena anguilla</name>
    <dbReference type="NCBI Taxonomy" id="7936"/>
    <lineage>
        <taxon>Eukaryota</taxon>
        <taxon>Metazoa</taxon>
        <taxon>Chordata</taxon>
        <taxon>Craniata</taxon>
        <taxon>Vertebrata</taxon>
        <taxon>Euteleostomi</taxon>
        <taxon>Actinopterygii</taxon>
        <taxon>Neopterygii</taxon>
        <taxon>Teleostei</taxon>
        <taxon>Anguilliformes</taxon>
        <taxon>Anguillidae</taxon>
        <taxon>Anguilla</taxon>
    </lineage>
</organism>
<name>A0A0E9SC99_ANGAN</name>
<dbReference type="AlphaFoldDB" id="A0A0E9SC99"/>
<accession>A0A0E9SC99</accession>
<evidence type="ECO:0000313" key="1">
    <source>
        <dbReference type="EMBL" id="JAH38881.1"/>
    </source>
</evidence>
<sequence>MHSEKKSYYTHSHMADDMSKEGVTKSTLCYFSIYCPSGSNVAMINTIMIN</sequence>
<reference evidence="1" key="2">
    <citation type="journal article" date="2015" name="Fish Shellfish Immunol.">
        <title>Early steps in the European eel (Anguilla anguilla)-Vibrio vulnificus interaction in the gills: Role of the RtxA13 toxin.</title>
        <authorList>
            <person name="Callol A."/>
            <person name="Pajuelo D."/>
            <person name="Ebbesson L."/>
            <person name="Teles M."/>
            <person name="MacKenzie S."/>
            <person name="Amaro C."/>
        </authorList>
    </citation>
    <scope>NUCLEOTIDE SEQUENCE</scope>
</reference>
<proteinExistence type="predicted"/>
<protein>
    <submittedName>
        <fullName evidence="1">Uncharacterized protein</fullName>
    </submittedName>
</protein>
<reference evidence="1" key="1">
    <citation type="submission" date="2014-11" db="EMBL/GenBank/DDBJ databases">
        <authorList>
            <person name="Amaro Gonzalez C."/>
        </authorList>
    </citation>
    <scope>NUCLEOTIDE SEQUENCE</scope>
</reference>